<dbReference type="RefSeq" id="WP_126330466.1">
    <property type="nucleotide sequence ID" value="NZ_LR134343.1"/>
</dbReference>
<name>A0A3S4UKL3_9GAMM</name>
<dbReference type="Gene3D" id="1.10.10.10">
    <property type="entry name" value="Winged helix-like DNA-binding domain superfamily/Winged helix DNA-binding domain"/>
    <property type="match status" value="1"/>
</dbReference>
<proteinExistence type="predicted"/>
<evidence type="ECO:0000313" key="2">
    <source>
        <dbReference type="EMBL" id="VEG13011.1"/>
    </source>
</evidence>
<evidence type="ECO:0000313" key="3">
    <source>
        <dbReference type="Proteomes" id="UP000274100"/>
    </source>
</evidence>
<feature type="domain" description="Dam-replacing protein HTH" evidence="1">
    <location>
        <begin position="184"/>
        <end position="253"/>
    </location>
</feature>
<dbReference type="Pfam" id="PF06044">
    <property type="entry name" value="DpnI"/>
    <property type="match status" value="1"/>
</dbReference>
<dbReference type="Proteomes" id="UP000274100">
    <property type="component" value="Chromosome"/>
</dbReference>
<dbReference type="InterPro" id="IPR043025">
    <property type="entry name" value="DRP_PD-(D/E)XK_dom"/>
</dbReference>
<accession>A0A3S4UKL3</accession>
<dbReference type="InterPro" id="IPR010324">
    <property type="entry name" value="DRP"/>
</dbReference>
<dbReference type="CDD" id="cd22319">
    <property type="entry name" value="DpnI-like"/>
    <property type="match status" value="1"/>
</dbReference>
<dbReference type="Pfam" id="PF17726">
    <property type="entry name" value="DpnI_C"/>
    <property type="match status" value="1"/>
</dbReference>
<dbReference type="AlphaFoldDB" id="A0A3S4UKL3"/>
<dbReference type="KEGG" id="mcun:NCTC10297_00967"/>
<dbReference type="OrthoDB" id="1664032at2"/>
<protein>
    <submittedName>
        <fullName evidence="2">Dam-replacing family</fullName>
    </submittedName>
</protein>
<dbReference type="REBASE" id="288004">
    <property type="entry name" value="Mcu10297ORF967P"/>
</dbReference>
<gene>
    <name evidence="2" type="ORF">NCTC10297_00967</name>
</gene>
<dbReference type="EMBL" id="LR134343">
    <property type="protein sequence ID" value="VEG13011.1"/>
    <property type="molecule type" value="Genomic_DNA"/>
</dbReference>
<reference evidence="2 3" key="1">
    <citation type="submission" date="2018-12" db="EMBL/GenBank/DDBJ databases">
        <authorList>
            <consortium name="Pathogen Informatics"/>
        </authorList>
    </citation>
    <scope>NUCLEOTIDE SEQUENCE [LARGE SCALE GENOMIC DNA]</scope>
    <source>
        <strain evidence="2 3">NCTC10297</strain>
    </source>
</reference>
<evidence type="ECO:0000259" key="1">
    <source>
        <dbReference type="Pfam" id="PF17726"/>
    </source>
</evidence>
<organism evidence="2 3">
    <name type="scientific">Moraxella cuniculi</name>
    <dbReference type="NCBI Taxonomy" id="34061"/>
    <lineage>
        <taxon>Bacteria</taxon>
        <taxon>Pseudomonadati</taxon>
        <taxon>Pseudomonadota</taxon>
        <taxon>Gammaproteobacteria</taxon>
        <taxon>Moraxellales</taxon>
        <taxon>Moraxellaceae</taxon>
        <taxon>Moraxella</taxon>
    </lineage>
</organism>
<sequence length="255" mass="29510">MNLYFNTDLAKNYQSSSQIIRILTENWLANNVYCPCCGTFPINQFDNNQPVGDFFCTVCQEQYELKSKNGKSLGNNFADGAYHTMLERIASDSNPNFFFLSYDKKDYKVNNLIIVPKQFFSADIIIPRQKGIPNRPNYVMCSINTSTVPSSGKISIIREGQVINQDKVMQKWRQNFYLRTMKAESKGWLLAIMGCLDRLPDNVFSLKQMYAFEHELAIRYPNNAHIKDKIRQQLQVLRDQGVIEFLGGGRYRKVH</sequence>
<dbReference type="InterPro" id="IPR041368">
    <property type="entry name" value="DRP_C"/>
</dbReference>
<dbReference type="Gene3D" id="3.40.210.30">
    <property type="entry name" value="Dam replacing family, catalytic PD-(D/E)XK domain"/>
    <property type="match status" value="1"/>
</dbReference>
<dbReference type="InterPro" id="IPR036388">
    <property type="entry name" value="WH-like_DNA-bd_sf"/>
</dbReference>